<sequence length="117" mass="12623">MRGLLLAAAGLLLATAAVQAQPAQLAATKPDVHQHAATSLFYRSDAEARMEPIVTRPLMPAVCKLPAYPSSLGYAASKRAYRPHIEYIERTYVVVEDSIPEGPAQAVSSPPPRSRKK</sequence>
<comment type="caution">
    <text evidence="2">The sequence shown here is derived from an EMBL/GenBank/DDBJ whole genome shotgun (WGS) entry which is preliminary data.</text>
</comment>
<organism evidence="2 3">
    <name type="scientific">Hymenobacter polaris</name>
    <dbReference type="NCBI Taxonomy" id="2682546"/>
    <lineage>
        <taxon>Bacteria</taxon>
        <taxon>Pseudomonadati</taxon>
        <taxon>Bacteroidota</taxon>
        <taxon>Cytophagia</taxon>
        <taxon>Cytophagales</taxon>
        <taxon>Hymenobacteraceae</taxon>
        <taxon>Hymenobacter</taxon>
    </lineage>
</organism>
<accession>A0A7Y0AE59</accession>
<dbReference type="RefSeq" id="WP_169531137.1">
    <property type="nucleotide sequence ID" value="NZ_JABBGH010000002.1"/>
</dbReference>
<evidence type="ECO:0000313" key="2">
    <source>
        <dbReference type="EMBL" id="NML65662.1"/>
    </source>
</evidence>
<gene>
    <name evidence="2" type="ORF">HHL22_10640</name>
</gene>
<feature type="chain" id="PRO_5031316676" evidence="1">
    <location>
        <begin position="21"/>
        <end position="117"/>
    </location>
</feature>
<keyword evidence="3" id="KW-1185">Reference proteome</keyword>
<reference evidence="2 3" key="1">
    <citation type="submission" date="2020-04" db="EMBL/GenBank/DDBJ databases">
        <title>Hymenobacter polaris sp. nov., isolated from Arctic soil.</title>
        <authorList>
            <person name="Dahal R.H."/>
        </authorList>
    </citation>
    <scope>NUCLEOTIDE SEQUENCE [LARGE SCALE GENOMIC DNA]</scope>
    <source>
        <strain evidence="2 3">RP-2-7</strain>
    </source>
</reference>
<keyword evidence="1" id="KW-0732">Signal</keyword>
<dbReference type="EMBL" id="JABBGH010000002">
    <property type="protein sequence ID" value="NML65662.1"/>
    <property type="molecule type" value="Genomic_DNA"/>
</dbReference>
<feature type="signal peptide" evidence="1">
    <location>
        <begin position="1"/>
        <end position="20"/>
    </location>
</feature>
<proteinExistence type="predicted"/>
<evidence type="ECO:0000313" key="3">
    <source>
        <dbReference type="Proteomes" id="UP000559626"/>
    </source>
</evidence>
<dbReference type="AlphaFoldDB" id="A0A7Y0AE59"/>
<dbReference type="Proteomes" id="UP000559626">
    <property type="component" value="Unassembled WGS sequence"/>
</dbReference>
<evidence type="ECO:0000256" key="1">
    <source>
        <dbReference type="SAM" id="SignalP"/>
    </source>
</evidence>
<protein>
    <submittedName>
        <fullName evidence="2">Uncharacterized protein</fullName>
    </submittedName>
</protein>
<name>A0A7Y0AE59_9BACT</name>